<dbReference type="InterPro" id="IPR036187">
    <property type="entry name" value="DNA_mismatch_repair_MutS_sf"/>
</dbReference>
<evidence type="ECO:0000313" key="6">
    <source>
        <dbReference type="Proteomes" id="UP000321408"/>
    </source>
</evidence>
<keyword evidence="1" id="KW-0547">Nucleotide-binding</keyword>
<organism evidence="5 6">
    <name type="scientific">Promethearchaeum syntrophicum</name>
    <dbReference type="NCBI Taxonomy" id="2594042"/>
    <lineage>
        <taxon>Archaea</taxon>
        <taxon>Promethearchaeati</taxon>
        <taxon>Promethearchaeota</taxon>
        <taxon>Promethearchaeia</taxon>
        <taxon>Promethearchaeales</taxon>
        <taxon>Promethearchaeaceae</taxon>
        <taxon>Promethearchaeum</taxon>
    </lineage>
</organism>
<dbReference type="InterPro" id="IPR027417">
    <property type="entry name" value="P-loop_NTPase"/>
</dbReference>
<dbReference type="GO" id="GO:0030983">
    <property type="term" value="F:mismatched DNA binding"/>
    <property type="evidence" value="ECO:0007669"/>
    <property type="project" value="InterPro"/>
</dbReference>
<keyword evidence="3" id="KW-0238">DNA-binding</keyword>
<evidence type="ECO:0000313" key="5">
    <source>
        <dbReference type="EMBL" id="QEE14739.1"/>
    </source>
</evidence>
<dbReference type="InterPro" id="IPR000432">
    <property type="entry name" value="DNA_mismatch_repair_MutS_C"/>
</dbReference>
<gene>
    <name evidence="5" type="ORF">DSAG12_00554</name>
</gene>
<dbReference type="Pfam" id="PF00488">
    <property type="entry name" value="MutS_V"/>
    <property type="match status" value="1"/>
</dbReference>
<dbReference type="SUPFAM" id="SSF48334">
    <property type="entry name" value="DNA repair protein MutS, domain III"/>
    <property type="match status" value="1"/>
</dbReference>
<dbReference type="PANTHER" id="PTHR11361:SF14">
    <property type="entry name" value="DNA MISMATCH REPAIR PROTEIN MUTS, TYPE 2"/>
    <property type="match status" value="1"/>
</dbReference>
<dbReference type="GO" id="GO:0140664">
    <property type="term" value="F:ATP-dependent DNA damage sensor activity"/>
    <property type="evidence" value="ECO:0007669"/>
    <property type="project" value="InterPro"/>
</dbReference>
<dbReference type="Gene3D" id="3.40.50.300">
    <property type="entry name" value="P-loop containing nucleotide triphosphate hydrolases"/>
    <property type="match status" value="1"/>
</dbReference>
<dbReference type="KEGG" id="psyt:DSAG12_00554"/>
<evidence type="ECO:0000256" key="1">
    <source>
        <dbReference type="ARBA" id="ARBA00022741"/>
    </source>
</evidence>
<evidence type="ECO:0000259" key="4">
    <source>
        <dbReference type="SMART" id="SM00534"/>
    </source>
</evidence>
<keyword evidence="6" id="KW-1185">Reference proteome</keyword>
<dbReference type="GeneID" id="41328559"/>
<reference evidence="5 6" key="2">
    <citation type="journal article" date="2024" name="Int. J. Syst. Evol. Microbiol.">
        <title>Promethearchaeum syntrophicum gen. nov., sp. nov., an anaerobic, obligately syntrophic archaeon, the first isolate of the lineage 'Asgard' archaea, and proposal of the new archaeal phylum Promethearchaeota phyl. nov. and kingdom Promethearchaeati regn. nov.</title>
        <authorList>
            <person name="Imachi H."/>
            <person name="Nobu M.K."/>
            <person name="Kato S."/>
            <person name="Takaki Y."/>
            <person name="Miyazaki M."/>
            <person name="Miyata M."/>
            <person name="Ogawara M."/>
            <person name="Saito Y."/>
            <person name="Sakai S."/>
            <person name="Tahara Y.O."/>
            <person name="Takano Y."/>
            <person name="Tasumi E."/>
            <person name="Uematsu K."/>
            <person name="Yoshimura T."/>
            <person name="Itoh T."/>
            <person name="Ohkuma M."/>
            <person name="Takai K."/>
        </authorList>
    </citation>
    <scope>NUCLEOTIDE SEQUENCE [LARGE SCALE GENOMIC DNA]</scope>
    <source>
        <strain evidence="5 6">MK-D1</strain>
    </source>
</reference>
<dbReference type="InterPro" id="IPR045076">
    <property type="entry name" value="MutS"/>
</dbReference>
<evidence type="ECO:0000256" key="3">
    <source>
        <dbReference type="ARBA" id="ARBA00023125"/>
    </source>
</evidence>
<dbReference type="GO" id="GO:0005524">
    <property type="term" value="F:ATP binding"/>
    <property type="evidence" value="ECO:0007669"/>
    <property type="project" value="UniProtKB-KW"/>
</dbReference>
<proteinExistence type="predicted"/>
<feature type="domain" description="DNA mismatch repair proteins mutS family" evidence="4">
    <location>
        <begin position="282"/>
        <end position="486"/>
    </location>
</feature>
<evidence type="ECO:0000256" key="2">
    <source>
        <dbReference type="ARBA" id="ARBA00022840"/>
    </source>
</evidence>
<sequence>MDYLDDTQREAIGYNFLMNAMQIHTFYGMNEKNKIKSYKIENSDLLIKELNDLEKLIELIKHQSNLIHDIEFCLDRYKDISRTIIQIQNQKILDEVELFEIKNFCLITEELIELYKKIDFQVDKIYLRSPKPLLDFLDPKNQRMSTFHICESYSKELAYIREKKRIIEENYAKEVDEIVKELLKKERDSVVIEEKAEEFRVRKELSEKLRKNIFILEDNVISIGYFDFLLAKANLAIKYHGTKPEIIKSLEINLENMNNPFIQDILLRNNKSFTPISVLLKSGVTIITGANMGGKTVSLNTIALNVLLAQQGFYVFAKKARIPIVQFIHGISDDLQDVSKGLSSFGAEILKIDEIFKSIKKNEGFIFLDEFARGTNPKEGKILVKAISDYLKKLKVITVMATHYDGIPSKNTTHYQVVGLKNVNFEKLKSKIFTSQKNSVEVIQDFIDYRLEQVPYNNKVPKDALNIANLLGLNKDVLNHAKKYYH</sequence>
<accession>A0A5B9D6J2</accession>
<reference evidence="5 6" key="1">
    <citation type="journal article" date="2020" name="Nature">
        <title>Isolation of an archaeon at the prokaryote-eukaryote interface.</title>
        <authorList>
            <person name="Imachi H."/>
            <person name="Nobu M.K."/>
            <person name="Nakahara N."/>
            <person name="Morono Y."/>
            <person name="Ogawara M."/>
            <person name="Takaki Y."/>
            <person name="Takano Y."/>
            <person name="Uematsu K."/>
            <person name="Ikuta T."/>
            <person name="Ito M."/>
            <person name="Matsui Y."/>
            <person name="Miyazaki M."/>
            <person name="Murata K."/>
            <person name="Saito Y."/>
            <person name="Sakai S."/>
            <person name="Song C."/>
            <person name="Tasumi E."/>
            <person name="Yamanaka Y."/>
            <person name="Yamaguchi T."/>
            <person name="Kamagata Y."/>
            <person name="Tamaki H."/>
            <person name="Takai K."/>
        </authorList>
    </citation>
    <scope>NUCLEOTIDE SEQUENCE [LARGE SCALE GENOMIC DNA]</scope>
    <source>
        <strain evidence="5 6">MK-D1</strain>
    </source>
</reference>
<dbReference type="RefSeq" id="WP_147661683.1">
    <property type="nucleotide sequence ID" value="NZ_CP042905.2"/>
</dbReference>
<dbReference type="Proteomes" id="UP000321408">
    <property type="component" value="Chromosome"/>
</dbReference>
<dbReference type="EMBL" id="CP042905">
    <property type="protein sequence ID" value="QEE14739.1"/>
    <property type="molecule type" value="Genomic_DNA"/>
</dbReference>
<protein>
    <recommendedName>
        <fullName evidence="4">DNA mismatch repair proteins mutS family domain-containing protein</fullName>
    </recommendedName>
</protein>
<dbReference type="SMART" id="SM00534">
    <property type="entry name" value="MUTSac"/>
    <property type="match status" value="1"/>
</dbReference>
<dbReference type="SUPFAM" id="SSF52540">
    <property type="entry name" value="P-loop containing nucleoside triphosphate hydrolases"/>
    <property type="match status" value="1"/>
</dbReference>
<dbReference type="GO" id="GO:0006298">
    <property type="term" value="P:mismatch repair"/>
    <property type="evidence" value="ECO:0007669"/>
    <property type="project" value="InterPro"/>
</dbReference>
<dbReference type="AlphaFoldDB" id="A0A5B9D6J2"/>
<name>A0A5B9D6J2_9ARCH</name>
<dbReference type="PANTHER" id="PTHR11361">
    <property type="entry name" value="DNA MISMATCH REPAIR PROTEIN MUTS FAMILY MEMBER"/>
    <property type="match status" value="1"/>
</dbReference>
<keyword evidence="2" id="KW-0067">ATP-binding</keyword>